<reference evidence="2" key="1">
    <citation type="journal article" date="2022" name="Int. J. Mol. Sci.">
        <title>Draft Genome of Tanacetum Coccineum: Genomic Comparison of Closely Related Tanacetum-Family Plants.</title>
        <authorList>
            <person name="Yamashiro T."/>
            <person name="Shiraishi A."/>
            <person name="Nakayama K."/>
            <person name="Satake H."/>
        </authorList>
    </citation>
    <scope>NUCLEOTIDE SEQUENCE</scope>
</reference>
<evidence type="ECO:0000313" key="2">
    <source>
        <dbReference type="EMBL" id="GJT72166.1"/>
    </source>
</evidence>
<comment type="caution">
    <text evidence="2">The sequence shown here is derived from an EMBL/GenBank/DDBJ whole genome shotgun (WGS) entry which is preliminary data.</text>
</comment>
<name>A0ABQ5G917_9ASTR</name>
<proteinExistence type="predicted"/>
<sequence length="99" mass="11276">MIENLSQEKDSQEDALGEFNSTIDNIIEKLSEEKDSPDDFYGFLYDTDDDDASISVVYEEVVEMASDQDEALFDQEVADDSLDDEEVEQGKPIKRIRVT</sequence>
<gene>
    <name evidence="2" type="ORF">Tco_1031452</name>
</gene>
<accession>A0ABQ5G917</accession>
<dbReference type="Proteomes" id="UP001151760">
    <property type="component" value="Unassembled WGS sequence"/>
</dbReference>
<protein>
    <submittedName>
        <fullName evidence="2">Uncharacterized protein</fullName>
    </submittedName>
</protein>
<reference evidence="2" key="2">
    <citation type="submission" date="2022-01" db="EMBL/GenBank/DDBJ databases">
        <authorList>
            <person name="Yamashiro T."/>
            <person name="Shiraishi A."/>
            <person name="Satake H."/>
            <person name="Nakayama K."/>
        </authorList>
    </citation>
    <scope>NUCLEOTIDE SEQUENCE</scope>
</reference>
<evidence type="ECO:0000256" key="1">
    <source>
        <dbReference type="SAM" id="MobiDB-lite"/>
    </source>
</evidence>
<dbReference type="EMBL" id="BQNB010018232">
    <property type="protein sequence ID" value="GJT72166.1"/>
    <property type="molecule type" value="Genomic_DNA"/>
</dbReference>
<evidence type="ECO:0000313" key="3">
    <source>
        <dbReference type="Proteomes" id="UP001151760"/>
    </source>
</evidence>
<organism evidence="2 3">
    <name type="scientific">Tanacetum coccineum</name>
    <dbReference type="NCBI Taxonomy" id="301880"/>
    <lineage>
        <taxon>Eukaryota</taxon>
        <taxon>Viridiplantae</taxon>
        <taxon>Streptophyta</taxon>
        <taxon>Embryophyta</taxon>
        <taxon>Tracheophyta</taxon>
        <taxon>Spermatophyta</taxon>
        <taxon>Magnoliopsida</taxon>
        <taxon>eudicotyledons</taxon>
        <taxon>Gunneridae</taxon>
        <taxon>Pentapetalae</taxon>
        <taxon>asterids</taxon>
        <taxon>campanulids</taxon>
        <taxon>Asterales</taxon>
        <taxon>Asteraceae</taxon>
        <taxon>Asteroideae</taxon>
        <taxon>Anthemideae</taxon>
        <taxon>Anthemidinae</taxon>
        <taxon>Tanacetum</taxon>
    </lineage>
</organism>
<keyword evidence="3" id="KW-1185">Reference proteome</keyword>
<feature type="region of interest" description="Disordered" evidence="1">
    <location>
        <begin position="79"/>
        <end position="99"/>
    </location>
</feature>